<evidence type="ECO:0000256" key="6">
    <source>
        <dbReference type="ARBA" id="ARBA00022692"/>
    </source>
</evidence>
<feature type="disulfide bond" evidence="15">
    <location>
        <begin position="77"/>
        <end position="90"/>
    </location>
</feature>
<evidence type="ECO:0000259" key="17">
    <source>
        <dbReference type="Pfam" id="PF08016"/>
    </source>
</evidence>
<keyword evidence="12" id="KW-0325">Glycoprotein</keyword>
<dbReference type="Ensembl" id="ENSSPUT00000023154.1">
    <property type="protein sequence ID" value="ENSSPUP00000021729.1"/>
    <property type="gene ID" value="ENSSPUG00000016658.1"/>
</dbReference>
<reference evidence="19" key="1">
    <citation type="submission" date="2025-08" db="UniProtKB">
        <authorList>
            <consortium name="Ensembl"/>
        </authorList>
    </citation>
    <scope>IDENTIFICATION</scope>
</reference>
<feature type="transmembrane region" description="Helical" evidence="16">
    <location>
        <begin position="213"/>
        <end position="234"/>
    </location>
</feature>
<dbReference type="InterPro" id="IPR051223">
    <property type="entry name" value="Polycystin"/>
</dbReference>
<dbReference type="InterPro" id="IPR013122">
    <property type="entry name" value="PKD1_2_channel"/>
</dbReference>
<protein>
    <submittedName>
        <fullName evidence="19">Polycystin 2 like 2, transient receptor potential cation channel</fullName>
    </submittedName>
</protein>
<dbReference type="InterPro" id="IPR003915">
    <property type="entry name" value="PKD_2"/>
</dbReference>
<evidence type="ECO:0000256" key="7">
    <source>
        <dbReference type="ARBA" id="ARBA00022989"/>
    </source>
</evidence>
<keyword evidence="11" id="KW-1015">Disulfide bond</keyword>
<evidence type="ECO:0000256" key="16">
    <source>
        <dbReference type="SAM" id="Phobius"/>
    </source>
</evidence>
<keyword evidence="5" id="KW-1003">Cell membrane</keyword>
<dbReference type="GO" id="GO:0050982">
    <property type="term" value="P:detection of mechanical stimulus"/>
    <property type="evidence" value="ECO:0007669"/>
    <property type="project" value="TreeGrafter"/>
</dbReference>
<organism evidence="19 20">
    <name type="scientific">Sphenodon punctatus</name>
    <name type="common">Tuatara</name>
    <name type="synonym">Hatteria punctata</name>
    <dbReference type="NCBI Taxonomy" id="8508"/>
    <lineage>
        <taxon>Eukaryota</taxon>
        <taxon>Metazoa</taxon>
        <taxon>Chordata</taxon>
        <taxon>Craniata</taxon>
        <taxon>Vertebrata</taxon>
        <taxon>Euteleostomi</taxon>
        <taxon>Lepidosauria</taxon>
        <taxon>Sphenodontia</taxon>
        <taxon>Sphenodontidae</taxon>
        <taxon>Sphenodon</taxon>
    </lineage>
</organism>
<evidence type="ECO:0000256" key="10">
    <source>
        <dbReference type="ARBA" id="ARBA00023136"/>
    </source>
</evidence>
<dbReference type="GO" id="GO:0005509">
    <property type="term" value="F:calcium ion binding"/>
    <property type="evidence" value="ECO:0007669"/>
    <property type="project" value="InterPro"/>
</dbReference>
<name>A0A8D0HN84_SPHPU</name>
<feature type="transmembrane region" description="Helical" evidence="16">
    <location>
        <begin position="254"/>
        <end position="277"/>
    </location>
</feature>
<evidence type="ECO:0000256" key="9">
    <source>
        <dbReference type="ARBA" id="ARBA00023065"/>
    </source>
</evidence>
<evidence type="ECO:0000256" key="8">
    <source>
        <dbReference type="ARBA" id="ARBA00023054"/>
    </source>
</evidence>
<keyword evidence="13" id="KW-0966">Cell projection</keyword>
<keyword evidence="6 16" id="KW-0812">Transmembrane</keyword>
<evidence type="ECO:0000256" key="3">
    <source>
        <dbReference type="ARBA" id="ARBA00007200"/>
    </source>
</evidence>
<evidence type="ECO:0000256" key="15">
    <source>
        <dbReference type="PIRSR" id="PIRSR603915-2"/>
    </source>
</evidence>
<dbReference type="SUPFAM" id="SSF81324">
    <property type="entry name" value="Voltage-gated potassium channels"/>
    <property type="match status" value="1"/>
</dbReference>
<evidence type="ECO:0000256" key="2">
    <source>
        <dbReference type="ARBA" id="ARBA00004651"/>
    </source>
</evidence>
<evidence type="ECO:0000313" key="19">
    <source>
        <dbReference type="Ensembl" id="ENSSPUP00000021729.1"/>
    </source>
</evidence>
<dbReference type="GeneTree" id="ENSGT00940000161122"/>
<comment type="similarity">
    <text evidence="3">Belongs to the polycystin family.</text>
</comment>
<evidence type="ECO:0000256" key="5">
    <source>
        <dbReference type="ARBA" id="ARBA00022475"/>
    </source>
</evidence>
<dbReference type="GO" id="GO:0005262">
    <property type="term" value="F:calcium channel activity"/>
    <property type="evidence" value="ECO:0007669"/>
    <property type="project" value="TreeGrafter"/>
</dbReference>
<accession>A0A8D0HN84</accession>
<dbReference type="PANTHER" id="PTHR10877">
    <property type="entry name" value="POLYCYSTIN FAMILY MEMBER"/>
    <property type="match status" value="1"/>
</dbReference>
<dbReference type="Pfam" id="PF08016">
    <property type="entry name" value="PKD_channel"/>
    <property type="match status" value="1"/>
</dbReference>
<feature type="domain" description="Polycystin" evidence="18">
    <location>
        <begin position="53"/>
        <end position="208"/>
    </location>
</feature>
<sequence length="532" mass="62338">SAQAPRLHLQSVGKHRPPYSRELEMKTTLQELLIYIIFLTDLCICKFINDYFSHIYYENLLLGVAQIRQLKVRNNTCSVYPYFRIFLKDCYHEYRSASEDKSEFGLKNGSAWNYSPASSLAPWHWGFIGLYSSGGYIFTLPKSKNESIQKLAYLRKNDWLTRGTRVVFVDFSMYNANINLFCVVRLVVEFPATGGALPSWQFYSVKLLRYITYYDYFLASCEVIFCLFVFTFIIQELIKLKKMKTEYFKSAWNWLDMLLPTNLLSLLMENLLSNAYAYPDFYFLAYWQIRYNNMIAVNVFFAWIKIFKYISFNKTMTQLSSTLSRCAKDIIGFAIMFFIIFFAYAQLGYLVFGSQVDEFSTFQNCIFTQFRIVLGDFNFATIEKANRILGPIYFITFVFFVFFVLLNMFLAIINDTYSEVKADFAVIPSQEFEITDLIRQSYNKALVKLRLKKSKMEDVYPAGSMKRSDHTQADFSFSLTFSNSFESTYLTSKYNPVSEKQFEREREKNWLGLSFLCYKGATPKSTEVVLCN</sequence>
<feature type="domain" description="Polycystin cation channel PKD1/PKD2" evidence="17">
    <location>
        <begin position="209"/>
        <end position="420"/>
    </location>
</feature>
<keyword evidence="4" id="KW-0813">Transport</keyword>
<evidence type="ECO:0000259" key="18">
    <source>
        <dbReference type="Pfam" id="PF20519"/>
    </source>
</evidence>
<feature type="transmembrane region" description="Helical" evidence="16">
    <location>
        <begin position="289"/>
        <end position="310"/>
    </location>
</feature>
<dbReference type="AlphaFoldDB" id="A0A8D0HN84"/>
<evidence type="ECO:0000313" key="20">
    <source>
        <dbReference type="Proteomes" id="UP000694392"/>
    </source>
</evidence>
<evidence type="ECO:0000256" key="11">
    <source>
        <dbReference type="ARBA" id="ARBA00023157"/>
    </source>
</evidence>
<dbReference type="PRINTS" id="PR01433">
    <property type="entry name" value="POLYCYSTIN2"/>
</dbReference>
<dbReference type="Gene3D" id="1.10.287.70">
    <property type="match status" value="1"/>
</dbReference>
<evidence type="ECO:0000256" key="12">
    <source>
        <dbReference type="ARBA" id="ARBA00023180"/>
    </source>
</evidence>
<dbReference type="Proteomes" id="UP000694392">
    <property type="component" value="Unplaced"/>
</dbReference>
<keyword evidence="7 16" id="KW-1133">Transmembrane helix</keyword>
<evidence type="ECO:0000256" key="13">
    <source>
        <dbReference type="ARBA" id="ARBA00023273"/>
    </source>
</evidence>
<dbReference type="GO" id="GO:0005929">
    <property type="term" value="C:cilium"/>
    <property type="evidence" value="ECO:0007669"/>
    <property type="project" value="UniProtKB-SubCell"/>
</dbReference>
<dbReference type="PANTHER" id="PTHR10877:SF47">
    <property type="entry name" value="POLYCYSTIN-2-LIKE PROTEIN 2"/>
    <property type="match status" value="1"/>
</dbReference>
<keyword evidence="9" id="KW-0406">Ion transport</keyword>
<evidence type="ECO:0000256" key="14">
    <source>
        <dbReference type="ARBA" id="ARBA00023303"/>
    </source>
</evidence>
<proteinExistence type="inferred from homology"/>
<evidence type="ECO:0000256" key="4">
    <source>
        <dbReference type="ARBA" id="ARBA00022448"/>
    </source>
</evidence>
<keyword evidence="20" id="KW-1185">Reference proteome</keyword>
<dbReference type="GO" id="GO:0005886">
    <property type="term" value="C:plasma membrane"/>
    <property type="evidence" value="ECO:0007669"/>
    <property type="project" value="UniProtKB-SubCell"/>
</dbReference>
<reference evidence="19" key="2">
    <citation type="submission" date="2025-09" db="UniProtKB">
        <authorList>
            <consortium name="Ensembl"/>
        </authorList>
    </citation>
    <scope>IDENTIFICATION</scope>
</reference>
<gene>
    <name evidence="19" type="primary">PKD2L2</name>
</gene>
<dbReference type="InterPro" id="IPR046791">
    <property type="entry name" value="Polycystin_dom"/>
</dbReference>
<dbReference type="FunFam" id="1.10.287.70:FF:000055">
    <property type="entry name" value="Polycystic kidney disease 2-like 1"/>
    <property type="match status" value="1"/>
</dbReference>
<comment type="subcellular location">
    <subcellularLocation>
        <location evidence="2">Cell membrane</location>
        <topology evidence="2">Multi-pass membrane protein</topology>
    </subcellularLocation>
    <subcellularLocation>
        <location evidence="1">Cell projection</location>
        <location evidence="1">Cilium</location>
    </subcellularLocation>
</comment>
<keyword evidence="10 16" id="KW-0472">Membrane</keyword>
<dbReference type="Pfam" id="PF20519">
    <property type="entry name" value="Polycystin_dom"/>
    <property type="match status" value="1"/>
</dbReference>
<keyword evidence="14" id="KW-0407">Ion channel</keyword>
<evidence type="ECO:0000256" key="1">
    <source>
        <dbReference type="ARBA" id="ARBA00004138"/>
    </source>
</evidence>
<feature type="transmembrane region" description="Helical" evidence="16">
    <location>
        <begin position="330"/>
        <end position="352"/>
    </location>
</feature>
<feature type="transmembrane region" description="Helical" evidence="16">
    <location>
        <begin position="392"/>
        <end position="413"/>
    </location>
</feature>
<keyword evidence="8" id="KW-0175">Coiled coil</keyword>